<evidence type="ECO:0000256" key="3">
    <source>
        <dbReference type="ARBA" id="ARBA00023015"/>
    </source>
</evidence>
<dbReference type="SUPFAM" id="SSF46785">
    <property type="entry name" value="Winged helix' DNA-binding domain"/>
    <property type="match status" value="1"/>
</dbReference>
<evidence type="ECO:0000256" key="2">
    <source>
        <dbReference type="ARBA" id="ARBA00022898"/>
    </source>
</evidence>
<comment type="similarity">
    <text evidence="1">In the C-terminal section; belongs to the class-I pyridoxal-phosphate-dependent aminotransferase family.</text>
</comment>
<accession>A0ABN4TWK2</accession>
<dbReference type="CDD" id="cd07377">
    <property type="entry name" value="WHTH_GntR"/>
    <property type="match status" value="1"/>
</dbReference>
<dbReference type="InterPro" id="IPR036390">
    <property type="entry name" value="WH_DNA-bd_sf"/>
</dbReference>
<dbReference type="InterPro" id="IPR015424">
    <property type="entry name" value="PyrdxlP-dep_Trfase"/>
</dbReference>
<dbReference type="InterPro" id="IPR000524">
    <property type="entry name" value="Tscrpt_reg_HTH_GntR"/>
</dbReference>
<dbReference type="Gene3D" id="1.10.10.10">
    <property type="entry name" value="Winged helix-like DNA-binding domain superfamily/Winged helix DNA-binding domain"/>
    <property type="match status" value="1"/>
</dbReference>
<evidence type="ECO:0000256" key="1">
    <source>
        <dbReference type="ARBA" id="ARBA00005384"/>
    </source>
</evidence>
<keyword evidence="5" id="KW-0804">Transcription</keyword>
<dbReference type="Proteomes" id="UP000177515">
    <property type="component" value="Chromosome 2"/>
</dbReference>
<dbReference type="InterPro" id="IPR015421">
    <property type="entry name" value="PyrdxlP-dep_Trfase_major"/>
</dbReference>
<dbReference type="PANTHER" id="PTHR46577:SF1">
    <property type="entry name" value="HTH-TYPE TRANSCRIPTIONAL REGULATORY PROTEIN GABR"/>
    <property type="match status" value="1"/>
</dbReference>
<name>A0ABN4TWK2_9BURK</name>
<keyword evidence="8" id="KW-1185">Reference proteome</keyword>
<evidence type="ECO:0000313" key="7">
    <source>
        <dbReference type="EMBL" id="AOZ09855.1"/>
    </source>
</evidence>
<evidence type="ECO:0000313" key="8">
    <source>
        <dbReference type="Proteomes" id="UP000177515"/>
    </source>
</evidence>
<dbReference type="SUPFAM" id="SSF53383">
    <property type="entry name" value="PLP-dependent transferases"/>
    <property type="match status" value="1"/>
</dbReference>
<keyword evidence="4" id="KW-0238">DNA-binding</keyword>
<proteinExistence type="inferred from homology"/>
<evidence type="ECO:0000256" key="5">
    <source>
        <dbReference type="ARBA" id="ARBA00023163"/>
    </source>
</evidence>
<dbReference type="CDD" id="cd00609">
    <property type="entry name" value="AAT_like"/>
    <property type="match status" value="1"/>
</dbReference>
<dbReference type="InterPro" id="IPR036388">
    <property type="entry name" value="WH-like_DNA-bd_sf"/>
</dbReference>
<dbReference type="PANTHER" id="PTHR46577">
    <property type="entry name" value="HTH-TYPE TRANSCRIPTIONAL REGULATORY PROTEIN GABR"/>
    <property type="match status" value="1"/>
</dbReference>
<evidence type="ECO:0000259" key="6">
    <source>
        <dbReference type="PROSITE" id="PS50949"/>
    </source>
</evidence>
<dbReference type="Pfam" id="PF00155">
    <property type="entry name" value="Aminotran_1_2"/>
    <property type="match status" value="1"/>
</dbReference>
<dbReference type="EMBL" id="CP017755">
    <property type="protein sequence ID" value="AOZ09855.1"/>
    <property type="molecule type" value="Genomic_DNA"/>
</dbReference>
<organism evidence="7 8">
    <name type="scientific">Cupriavidus malaysiensis</name>
    <dbReference type="NCBI Taxonomy" id="367825"/>
    <lineage>
        <taxon>Bacteria</taxon>
        <taxon>Pseudomonadati</taxon>
        <taxon>Pseudomonadota</taxon>
        <taxon>Betaproteobacteria</taxon>
        <taxon>Burkholderiales</taxon>
        <taxon>Burkholderiaceae</taxon>
        <taxon>Cupriavidus</taxon>
    </lineage>
</organism>
<dbReference type="RefSeq" id="WP_071072397.1">
    <property type="nucleotide sequence ID" value="NZ_CP017755.1"/>
</dbReference>
<keyword evidence="3" id="KW-0805">Transcription regulation</keyword>
<dbReference type="PROSITE" id="PS50949">
    <property type="entry name" value="HTH_GNTR"/>
    <property type="match status" value="1"/>
</dbReference>
<dbReference type="SMART" id="SM00345">
    <property type="entry name" value="HTH_GNTR"/>
    <property type="match status" value="1"/>
</dbReference>
<dbReference type="Pfam" id="PF00392">
    <property type="entry name" value="GntR"/>
    <property type="match status" value="1"/>
</dbReference>
<evidence type="ECO:0000256" key="4">
    <source>
        <dbReference type="ARBA" id="ARBA00023125"/>
    </source>
</evidence>
<reference evidence="7 8" key="1">
    <citation type="submission" date="2016-10" db="EMBL/GenBank/DDBJ databases">
        <title>Complete genome sequences of three Cupriavidus strains isolated from various Malaysian environments.</title>
        <authorList>
            <person name="Abdullah A.A.-A."/>
            <person name="Shafie N.A.H."/>
            <person name="Lau N.S."/>
        </authorList>
    </citation>
    <scope>NUCLEOTIDE SEQUENCE [LARGE SCALE GENOMIC DNA]</scope>
    <source>
        <strain evidence="7 8">USMAA1020</strain>
    </source>
</reference>
<dbReference type="InterPro" id="IPR051446">
    <property type="entry name" value="HTH_trans_reg/aminotransferase"/>
</dbReference>
<protein>
    <submittedName>
        <fullName evidence="7">GntR family transcriptional regulator</fullName>
    </submittedName>
</protein>
<sequence>MAPPRYRSIVDAFAARIHDGELPPGTRLPAVRQLMRQHGIALATASRVYAELEAAGLAVGETGRGTFVRDTSLPRGLGLEQRPLPSGAVDLTFNYPALPDQAELLREGLRAIAASGDLDALLHSAPQGGRPHERETVARHLRNRGIRVPAAQVLIVNGAQQGLAVAAMALLRPGDLLAIDALTYPGMKTLAESCRLELAPLPISSGGTGGTDLDRLEALCRRRPVRAVYTMPTLHNPLGHVMPEAERARLAAIARRHDLLIIEDGAYAFLAEPAPAPVFCHAPERTLYVSGLSKSVASGLRLGFVAAPPGLVPALERAIRVSTWNTPSLMVALACRWIESGTVDALEMRKRRDARQRQRLARRLLQGCAITAHPGAYYLWLALSDDRRADGVAAALARQGVLVTTAEPFCAGPAVPQALRLALGSIALPALEDALRKVAALAA</sequence>
<feature type="domain" description="HTH gntR-type" evidence="6">
    <location>
        <begin position="3"/>
        <end position="71"/>
    </location>
</feature>
<dbReference type="Gene3D" id="3.90.1150.10">
    <property type="entry name" value="Aspartate Aminotransferase, domain 1"/>
    <property type="match status" value="1"/>
</dbReference>
<keyword evidence="2" id="KW-0663">Pyridoxal phosphate</keyword>
<dbReference type="InterPro" id="IPR015422">
    <property type="entry name" value="PyrdxlP-dep_Trfase_small"/>
</dbReference>
<dbReference type="Gene3D" id="3.40.640.10">
    <property type="entry name" value="Type I PLP-dependent aspartate aminotransferase-like (Major domain)"/>
    <property type="match status" value="1"/>
</dbReference>
<dbReference type="InterPro" id="IPR004839">
    <property type="entry name" value="Aminotransferase_I/II_large"/>
</dbReference>
<gene>
    <name evidence="7" type="ORF">BKK80_29645</name>
</gene>